<dbReference type="PROSITE" id="PS01195">
    <property type="entry name" value="PEPT_TRNA_HYDROL_1"/>
    <property type="match status" value="1"/>
</dbReference>
<evidence type="ECO:0000256" key="7">
    <source>
        <dbReference type="HAMAP-Rule" id="MF_00083"/>
    </source>
</evidence>
<feature type="binding site" evidence="7">
    <location>
        <position position="67"/>
    </location>
    <ligand>
        <name>tRNA</name>
        <dbReference type="ChEBI" id="CHEBI:17843"/>
    </ligand>
</feature>
<comment type="similarity">
    <text evidence="5 7 9">Belongs to the PTH family.</text>
</comment>
<dbReference type="Gene3D" id="3.40.50.1470">
    <property type="entry name" value="Peptidyl-tRNA hydrolase"/>
    <property type="match status" value="1"/>
</dbReference>
<dbReference type="PANTHER" id="PTHR17224">
    <property type="entry name" value="PEPTIDYL-TRNA HYDROLASE"/>
    <property type="match status" value="1"/>
</dbReference>
<evidence type="ECO:0000256" key="2">
    <source>
        <dbReference type="ARBA" id="ARBA00022555"/>
    </source>
</evidence>
<feature type="binding site" evidence="7">
    <location>
        <position position="69"/>
    </location>
    <ligand>
        <name>tRNA</name>
        <dbReference type="ChEBI" id="CHEBI:17843"/>
    </ligand>
</feature>
<comment type="catalytic activity">
    <reaction evidence="7 8">
        <text>an N-acyl-L-alpha-aminoacyl-tRNA + H2O = an N-acyl-L-amino acid + a tRNA + H(+)</text>
        <dbReference type="Rhea" id="RHEA:54448"/>
        <dbReference type="Rhea" id="RHEA-COMP:10123"/>
        <dbReference type="Rhea" id="RHEA-COMP:13883"/>
        <dbReference type="ChEBI" id="CHEBI:15377"/>
        <dbReference type="ChEBI" id="CHEBI:15378"/>
        <dbReference type="ChEBI" id="CHEBI:59874"/>
        <dbReference type="ChEBI" id="CHEBI:78442"/>
        <dbReference type="ChEBI" id="CHEBI:138191"/>
        <dbReference type="EC" id="3.1.1.29"/>
    </reaction>
</comment>
<dbReference type="GO" id="GO:0004045">
    <property type="term" value="F:peptidyl-tRNA hydrolase activity"/>
    <property type="evidence" value="ECO:0007669"/>
    <property type="project" value="UniProtKB-UniRule"/>
</dbReference>
<evidence type="ECO:0000256" key="1">
    <source>
        <dbReference type="ARBA" id="ARBA00013260"/>
    </source>
</evidence>
<comment type="subunit">
    <text evidence="7">Monomer.</text>
</comment>
<dbReference type="EC" id="3.1.1.29" evidence="1 7"/>
<dbReference type="InterPro" id="IPR001328">
    <property type="entry name" value="Pept_tRNA_hydro"/>
</dbReference>
<keyword evidence="2 7" id="KW-0820">tRNA-binding</keyword>
<evidence type="ECO:0000313" key="11">
    <source>
        <dbReference type="Proteomes" id="UP000582837"/>
    </source>
</evidence>
<dbReference type="InterPro" id="IPR036416">
    <property type="entry name" value="Pept_tRNA_hydro_sf"/>
</dbReference>
<organism evidence="10 11">
    <name type="scientific">Longimicrobium terrae</name>
    <dbReference type="NCBI Taxonomy" id="1639882"/>
    <lineage>
        <taxon>Bacteria</taxon>
        <taxon>Pseudomonadati</taxon>
        <taxon>Gemmatimonadota</taxon>
        <taxon>Longimicrobiia</taxon>
        <taxon>Longimicrobiales</taxon>
        <taxon>Longimicrobiaceae</taxon>
        <taxon>Longimicrobium</taxon>
    </lineage>
</organism>
<dbReference type="InterPro" id="IPR018171">
    <property type="entry name" value="Pept_tRNA_hydro_CS"/>
</dbReference>
<comment type="function">
    <text evidence="7">Hydrolyzes ribosome-free peptidyl-tRNAs (with 1 or more amino acids incorporated), which drop off the ribosome during protein synthesis, or as a result of ribosome stalling.</text>
</comment>
<evidence type="ECO:0000313" key="10">
    <source>
        <dbReference type="EMBL" id="MBB6072755.1"/>
    </source>
</evidence>
<evidence type="ECO:0000256" key="6">
    <source>
        <dbReference type="ARBA" id="ARBA00050038"/>
    </source>
</evidence>
<dbReference type="NCBIfam" id="TIGR00447">
    <property type="entry name" value="pth"/>
    <property type="match status" value="1"/>
</dbReference>
<dbReference type="Proteomes" id="UP000582837">
    <property type="component" value="Unassembled WGS sequence"/>
</dbReference>
<proteinExistence type="inferred from homology"/>
<accession>A0A841H3H8</accession>
<dbReference type="PANTHER" id="PTHR17224:SF1">
    <property type="entry name" value="PEPTIDYL-TRNA HYDROLASE"/>
    <property type="match status" value="1"/>
</dbReference>
<dbReference type="SUPFAM" id="SSF53178">
    <property type="entry name" value="Peptidyl-tRNA hydrolase-like"/>
    <property type="match status" value="1"/>
</dbReference>
<keyword evidence="4 7" id="KW-0694">RNA-binding</keyword>
<keyword evidence="7" id="KW-0963">Cytoplasm</keyword>
<feature type="active site" description="Proton acceptor" evidence="7">
    <location>
        <position position="22"/>
    </location>
</feature>
<name>A0A841H3H8_9BACT</name>
<dbReference type="EMBL" id="JACHIA010000018">
    <property type="protein sequence ID" value="MBB6072755.1"/>
    <property type="molecule type" value="Genomic_DNA"/>
</dbReference>
<comment type="subcellular location">
    <subcellularLocation>
        <location evidence="7">Cytoplasm</location>
    </subcellularLocation>
</comment>
<feature type="binding site" evidence="7">
    <location>
        <position position="116"/>
    </location>
    <ligand>
        <name>tRNA</name>
        <dbReference type="ChEBI" id="CHEBI:17843"/>
    </ligand>
</feature>
<dbReference type="FunFam" id="3.40.50.1470:FF:000001">
    <property type="entry name" value="Peptidyl-tRNA hydrolase"/>
    <property type="match status" value="1"/>
</dbReference>
<dbReference type="GO" id="GO:0006515">
    <property type="term" value="P:protein quality control for misfolded or incompletely synthesized proteins"/>
    <property type="evidence" value="ECO:0007669"/>
    <property type="project" value="UniProtKB-UniRule"/>
</dbReference>
<evidence type="ECO:0000256" key="5">
    <source>
        <dbReference type="ARBA" id="ARBA00038063"/>
    </source>
</evidence>
<dbReference type="AlphaFoldDB" id="A0A841H3H8"/>
<reference evidence="10 11" key="1">
    <citation type="submission" date="2020-08" db="EMBL/GenBank/DDBJ databases">
        <title>Genomic Encyclopedia of Type Strains, Phase IV (KMG-IV): sequencing the most valuable type-strain genomes for metagenomic binning, comparative biology and taxonomic classification.</title>
        <authorList>
            <person name="Goeker M."/>
        </authorList>
    </citation>
    <scope>NUCLEOTIDE SEQUENCE [LARGE SCALE GENOMIC DNA]</scope>
    <source>
        <strain evidence="10 11">DSM 29007</strain>
    </source>
</reference>
<dbReference type="HAMAP" id="MF_00083">
    <property type="entry name" value="Pept_tRNA_hydro_bact"/>
    <property type="match status" value="1"/>
</dbReference>
<dbReference type="GO" id="GO:0005737">
    <property type="term" value="C:cytoplasm"/>
    <property type="evidence" value="ECO:0007669"/>
    <property type="project" value="UniProtKB-SubCell"/>
</dbReference>
<dbReference type="GO" id="GO:0000049">
    <property type="term" value="F:tRNA binding"/>
    <property type="evidence" value="ECO:0007669"/>
    <property type="project" value="UniProtKB-UniRule"/>
</dbReference>
<feature type="site" description="Discriminates between blocked and unblocked aminoacyl-tRNA" evidence="7">
    <location>
        <position position="12"/>
    </location>
</feature>
<feature type="binding site" evidence="7">
    <location>
        <position position="17"/>
    </location>
    <ligand>
        <name>tRNA</name>
        <dbReference type="ChEBI" id="CHEBI:17843"/>
    </ligand>
</feature>
<comment type="caution">
    <text evidence="10">The sequence shown here is derived from an EMBL/GenBank/DDBJ whole genome shotgun (WGS) entry which is preliminary data.</text>
</comment>
<evidence type="ECO:0000256" key="8">
    <source>
        <dbReference type="RuleBase" id="RU000673"/>
    </source>
</evidence>
<gene>
    <name evidence="7" type="primary">pth</name>
    <name evidence="10" type="ORF">HNQ61_004419</name>
</gene>
<dbReference type="PROSITE" id="PS01196">
    <property type="entry name" value="PEPT_TRNA_HYDROL_2"/>
    <property type="match status" value="1"/>
</dbReference>
<comment type="function">
    <text evidence="7">Catalyzes the release of premature peptidyl moieties from peptidyl-tRNA molecules trapped in stalled 50S ribosomal subunits, and thus maintains levels of free tRNAs and 50S ribosomes.</text>
</comment>
<keyword evidence="11" id="KW-1185">Reference proteome</keyword>
<dbReference type="GO" id="GO:0072344">
    <property type="term" value="P:rescue of stalled ribosome"/>
    <property type="evidence" value="ECO:0007669"/>
    <property type="project" value="UniProtKB-UniRule"/>
</dbReference>
<dbReference type="CDD" id="cd00462">
    <property type="entry name" value="PTH"/>
    <property type="match status" value="1"/>
</dbReference>
<protein>
    <recommendedName>
        <fullName evidence="6 7">Peptidyl-tRNA hydrolase</fullName>
        <shortName evidence="7">Pth</shortName>
        <ecNumber evidence="1 7">3.1.1.29</ecNumber>
    </recommendedName>
</protein>
<sequence length="190" mass="21086">MAGAKVIVGLGNPGREYENTRHNAGWWLLDALAQRWGVPKFRAEKTQANATTRVEPHQVRLIKPLTYMNRSGGVLVGLKRMGALDLSKDLLVLVDDIALEPGRVRFRATGSAGGHNGLKSIEQALGSRDYPRLRIGVGAKPEGRDLADWVLSPLPKPDRKLIDERLPELCDAVEVWMRDGVEAAMDRYNR</sequence>
<dbReference type="Pfam" id="PF01195">
    <property type="entry name" value="Pept_tRNA_hydro"/>
    <property type="match status" value="1"/>
</dbReference>
<dbReference type="RefSeq" id="WP_170035530.1">
    <property type="nucleotide sequence ID" value="NZ_JABDTL010000001.1"/>
</dbReference>
<keyword evidence="3 7" id="KW-0378">Hydrolase</keyword>
<evidence type="ECO:0000256" key="9">
    <source>
        <dbReference type="RuleBase" id="RU004320"/>
    </source>
</evidence>
<evidence type="ECO:0000256" key="4">
    <source>
        <dbReference type="ARBA" id="ARBA00022884"/>
    </source>
</evidence>
<evidence type="ECO:0000256" key="3">
    <source>
        <dbReference type="ARBA" id="ARBA00022801"/>
    </source>
</evidence>
<feature type="site" description="Stabilizes the basic form of H active site to accept a proton" evidence="7">
    <location>
        <position position="95"/>
    </location>
</feature>